<feature type="compositionally biased region" description="Low complexity" evidence="3">
    <location>
        <begin position="1"/>
        <end position="14"/>
    </location>
</feature>
<organism evidence="4 5">
    <name type="scientific">Pseudomyxococcus hansupus</name>
    <dbReference type="NCBI Taxonomy" id="1297742"/>
    <lineage>
        <taxon>Bacteria</taxon>
        <taxon>Pseudomonadati</taxon>
        <taxon>Myxococcota</taxon>
        <taxon>Myxococcia</taxon>
        <taxon>Myxococcales</taxon>
        <taxon>Cystobacterineae</taxon>
        <taxon>Myxococcaceae</taxon>
        <taxon>Pseudomyxococcus</taxon>
    </lineage>
</organism>
<dbReference type="eggNOG" id="COG4886">
    <property type="taxonomic scope" value="Bacteria"/>
</dbReference>
<dbReference type="InterPro" id="IPR001611">
    <property type="entry name" value="Leu-rich_rpt"/>
</dbReference>
<keyword evidence="1" id="KW-0433">Leucine-rich repeat</keyword>
<accession>A0A0H4WT33</accession>
<dbReference type="RefSeq" id="WP_002634575.1">
    <property type="nucleotide sequence ID" value="NZ_CP012109.1"/>
</dbReference>
<keyword evidence="2" id="KW-0677">Repeat</keyword>
<evidence type="ECO:0000313" key="4">
    <source>
        <dbReference type="EMBL" id="AKQ64718.1"/>
    </source>
</evidence>
<feature type="compositionally biased region" description="Low complexity" evidence="3">
    <location>
        <begin position="21"/>
        <end position="30"/>
    </location>
</feature>
<dbReference type="KEGG" id="mym:A176_001630"/>
<dbReference type="SUPFAM" id="SSF52058">
    <property type="entry name" value="L domain-like"/>
    <property type="match status" value="1"/>
</dbReference>
<dbReference type="Proteomes" id="UP000009026">
    <property type="component" value="Chromosome"/>
</dbReference>
<keyword evidence="5" id="KW-1185">Reference proteome</keyword>
<dbReference type="PATRIC" id="fig|1297742.4.peg.1646"/>
<dbReference type="Gene3D" id="3.80.10.10">
    <property type="entry name" value="Ribonuclease Inhibitor"/>
    <property type="match status" value="1"/>
</dbReference>
<gene>
    <name evidence="4" type="ORF">A176_001630</name>
</gene>
<evidence type="ECO:0000256" key="3">
    <source>
        <dbReference type="SAM" id="MobiDB-lite"/>
    </source>
</evidence>
<reference evidence="4 5" key="1">
    <citation type="journal article" date="2016" name="PLoS ONE">
        <title>Complete Genome Sequence and Comparative Genomics of a Novel Myxobacterium Myxococcus hansupus.</title>
        <authorList>
            <person name="Sharma G."/>
            <person name="Narwani T."/>
            <person name="Subramanian S."/>
        </authorList>
    </citation>
    <scope>NUCLEOTIDE SEQUENCE [LARGE SCALE GENOMIC DNA]</scope>
    <source>
        <strain evidence="5">mixupus</strain>
    </source>
</reference>
<dbReference type="InterPro" id="IPR032675">
    <property type="entry name" value="LRR_dom_sf"/>
</dbReference>
<evidence type="ECO:0000256" key="2">
    <source>
        <dbReference type="ARBA" id="ARBA00022737"/>
    </source>
</evidence>
<proteinExistence type="predicted"/>
<dbReference type="STRING" id="1297742.A176_001630"/>
<sequence length="394" mass="43122">MASQKSAPTRASSAKAKKTSSRTPASTAKKQGAALPVSLESAWQDLEARLVGAWGPDAAGQYASELEPMHMSFEHAPDLTPLLPEAYLRFVEAVGYRWVSTGKKGLAFLPPRWRLQASQGMGEPGRQWTTVREEREAGVHTYRFVMFASEDLNDTNGYCFGKSASDDALVVWSVEDSLPTLELGTFASWLTKKLAALNKVAPPKPGSKRAASPGDPLNLMMESLGEAAAKFRDQGASAILGTFPRDTKDIFLLGRTLGVVPEMMGEFSELEHLTLKHARLTQVSGALVRLTKLKRLDLSWNPGLETLPPELGHMDALESLLLDNTGVHTLPETWGRLVRLKYLGLKATPMTTLPSWLYGLRGLKHLDLHQTSIPKEEVEALRAALPDCNVGFRP</sequence>
<dbReference type="PANTHER" id="PTHR48051">
    <property type="match status" value="1"/>
</dbReference>
<dbReference type="InterPro" id="IPR050216">
    <property type="entry name" value="LRR_domain-containing"/>
</dbReference>
<protein>
    <recommendedName>
        <fullName evidence="6">Leucine-rich repeat domain-containing protein</fullName>
    </recommendedName>
</protein>
<name>A0A0H4WT33_9BACT</name>
<dbReference type="PANTHER" id="PTHR48051:SF1">
    <property type="entry name" value="RAS SUPPRESSOR PROTEIN 1"/>
    <property type="match status" value="1"/>
</dbReference>
<dbReference type="AlphaFoldDB" id="A0A0H4WT33"/>
<evidence type="ECO:0000313" key="5">
    <source>
        <dbReference type="Proteomes" id="UP000009026"/>
    </source>
</evidence>
<evidence type="ECO:0008006" key="6">
    <source>
        <dbReference type="Google" id="ProtNLM"/>
    </source>
</evidence>
<evidence type="ECO:0000256" key="1">
    <source>
        <dbReference type="ARBA" id="ARBA00022614"/>
    </source>
</evidence>
<feature type="region of interest" description="Disordered" evidence="3">
    <location>
        <begin position="1"/>
        <end position="34"/>
    </location>
</feature>
<dbReference type="EMBL" id="CP012109">
    <property type="protein sequence ID" value="AKQ64718.1"/>
    <property type="molecule type" value="Genomic_DNA"/>
</dbReference>
<dbReference type="Pfam" id="PF00560">
    <property type="entry name" value="LRR_1"/>
    <property type="match status" value="1"/>
</dbReference>
<dbReference type="GO" id="GO:0005737">
    <property type="term" value="C:cytoplasm"/>
    <property type="evidence" value="ECO:0007669"/>
    <property type="project" value="TreeGrafter"/>
</dbReference>